<feature type="transmembrane region" description="Helical" evidence="1">
    <location>
        <begin position="65"/>
        <end position="85"/>
    </location>
</feature>
<keyword evidence="1" id="KW-1133">Transmembrane helix</keyword>
<dbReference type="GO" id="GO:1901530">
    <property type="term" value="P:response to hypochlorite"/>
    <property type="evidence" value="ECO:0007669"/>
    <property type="project" value="TreeGrafter"/>
</dbReference>
<dbReference type="STRING" id="683260.SAMN05421874_101160"/>
<dbReference type="InterPro" id="IPR016865">
    <property type="entry name" value="RclC"/>
</dbReference>
<dbReference type="PIRSF" id="PIRSF028065">
    <property type="entry name" value="UCP028065"/>
    <property type="match status" value="1"/>
</dbReference>
<dbReference type="OrthoDB" id="1118972at2"/>
<dbReference type="PANTHER" id="PTHR40106:SF1">
    <property type="entry name" value="INNER MEMBRANE PROTEIN RCLC"/>
    <property type="match status" value="1"/>
</dbReference>
<dbReference type="RefSeq" id="WP_090758497.1">
    <property type="nucleotide sequence ID" value="NZ_FNFB01000001.1"/>
</dbReference>
<reference evidence="2 3" key="1">
    <citation type="submission" date="2016-10" db="EMBL/GenBank/DDBJ databases">
        <authorList>
            <person name="de Groot N.N."/>
        </authorList>
    </citation>
    <scope>NUCLEOTIDE SEQUENCE [LARGE SCALE GENOMIC DNA]</scope>
    <source>
        <strain evidence="2 3">CGMCC 4.5681</strain>
    </source>
</reference>
<evidence type="ECO:0000313" key="2">
    <source>
        <dbReference type="EMBL" id="SDJ23841.1"/>
    </source>
</evidence>
<sequence length="165" mass="17851">MGTFHTTADRVQGTAAVTLRYGLVLNLMVIGRLKFEDYEVDNIRPLLVSSPPFSRLTRMFGERKIARIIGVSEILIGGLIAARPLAPKASALGSLAATAMFATTLSFLVTTPEAWHQRRKEPKLSPAGQFLIKDVVLLGAALFTAAEALRKVRRPGGSAAHRDRG</sequence>
<dbReference type="GO" id="GO:0005886">
    <property type="term" value="C:plasma membrane"/>
    <property type="evidence" value="ECO:0007669"/>
    <property type="project" value="TreeGrafter"/>
</dbReference>
<dbReference type="Proteomes" id="UP000198683">
    <property type="component" value="Unassembled WGS sequence"/>
</dbReference>
<keyword evidence="3" id="KW-1185">Reference proteome</keyword>
<protein>
    <submittedName>
        <fullName evidence="2">Uncharacterized membrane protein YkgB</fullName>
    </submittedName>
</protein>
<dbReference type="PANTHER" id="PTHR40106">
    <property type="entry name" value="INNER MEMBRANE PROTEIN RCLC"/>
    <property type="match status" value="1"/>
</dbReference>
<dbReference type="EMBL" id="FNFB01000001">
    <property type="protein sequence ID" value="SDJ23841.1"/>
    <property type="molecule type" value="Genomic_DNA"/>
</dbReference>
<keyword evidence="1" id="KW-0472">Membrane</keyword>
<organism evidence="2 3">
    <name type="scientific">Nonomuraea maritima</name>
    <dbReference type="NCBI Taxonomy" id="683260"/>
    <lineage>
        <taxon>Bacteria</taxon>
        <taxon>Bacillati</taxon>
        <taxon>Actinomycetota</taxon>
        <taxon>Actinomycetes</taxon>
        <taxon>Streptosporangiales</taxon>
        <taxon>Streptosporangiaceae</taxon>
        <taxon>Nonomuraea</taxon>
    </lineage>
</organism>
<feature type="transmembrane region" description="Helical" evidence="1">
    <location>
        <begin position="91"/>
        <end position="109"/>
    </location>
</feature>
<proteinExistence type="predicted"/>
<dbReference type="InterPro" id="IPR007339">
    <property type="entry name" value="RclC-like"/>
</dbReference>
<dbReference type="Pfam" id="PF04224">
    <property type="entry name" value="DUF417"/>
    <property type="match status" value="1"/>
</dbReference>
<evidence type="ECO:0000256" key="1">
    <source>
        <dbReference type="SAM" id="Phobius"/>
    </source>
</evidence>
<evidence type="ECO:0000313" key="3">
    <source>
        <dbReference type="Proteomes" id="UP000198683"/>
    </source>
</evidence>
<dbReference type="AlphaFoldDB" id="A0A1G8S3W7"/>
<keyword evidence="1" id="KW-0812">Transmembrane</keyword>
<name>A0A1G8S3W7_9ACTN</name>
<accession>A0A1G8S3W7</accession>
<gene>
    <name evidence="2" type="ORF">SAMN05421874_101160</name>
</gene>